<evidence type="ECO:0000313" key="2">
    <source>
        <dbReference type="EMBL" id="GAO10011.1"/>
    </source>
</evidence>
<dbReference type="InterPro" id="IPR024079">
    <property type="entry name" value="MetalloPept_cat_dom_sf"/>
</dbReference>
<dbReference type="RefSeq" id="WP_042157054.1">
    <property type="nucleotide sequence ID" value="NZ_BBNO01000006.1"/>
</dbReference>
<feature type="signal peptide" evidence="1">
    <location>
        <begin position="1"/>
        <end position="23"/>
    </location>
</feature>
<dbReference type="OrthoDB" id="4297752at2"/>
<dbReference type="AlphaFoldDB" id="A0A0N7YLX3"/>
<feature type="chain" id="PRO_5006016498" description="Peptidase M10 metallopeptidase domain-containing protein" evidence="1">
    <location>
        <begin position="24"/>
        <end position="231"/>
    </location>
</feature>
<reference evidence="3" key="1">
    <citation type="submission" date="2014-09" db="EMBL/GenBank/DDBJ databases">
        <title>Whole genome shotgun sequence of Streptomyces sp. NBRC 110027.</title>
        <authorList>
            <person name="Komaki H."/>
            <person name="Ichikawa N."/>
            <person name="Katano-Makiyama Y."/>
            <person name="Hosoyama A."/>
            <person name="Hashimoto M."/>
            <person name="Uohara A."/>
            <person name="Kitahashi Y."/>
            <person name="Ohji S."/>
            <person name="Kimura A."/>
            <person name="Yamazoe A."/>
            <person name="Igarashi Y."/>
            <person name="Fujita N."/>
        </authorList>
    </citation>
    <scope>NUCLEOTIDE SEQUENCE [LARGE SCALE GENOMIC DNA]</scope>
    <source>
        <strain evidence="3">NBRC 110027</strain>
    </source>
</reference>
<accession>A0A0N7YLX3</accession>
<dbReference type="EMBL" id="BBNO01000006">
    <property type="protein sequence ID" value="GAO10011.1"/>
    <property type="molecule type" value="Genomic_DNA"/>
</dbReference>
<gene>
    <name evidence="2" type="ORF">TPA0598_06_01760</name>
</gene>
<keyword evidence="1" id="KW-0732">Signal</keyword>
<name>A0A0N7YLX3_9ACTN</name>
<evidence type="ECO:0000256" key="1">
    <source>
        <dbReference type="SAM" id="SignalP"/>
    </source>
</evidence>
<evidence type="ECO:0008006" key="4">
    <source>
        <dbReference type="Google" id="ProtNLM"/>
    </source>
</evidence>
<keyword evidence="3" id="KW-1185">Reference proteome</keyword>
<protein>
    <recommendedName>
        <fullName evidence="4">Peptidase M10 metallopeptidase domain-containing protein</fullName>
    </recommendedName>
</protein>
<dbReference type="Proteomes" id="UP000048965">
    <property type="component" value="Unassembled WGS sequence"/>
</dbReference>
<evidence type="ECO:0000313" key="3">
    <source>
        <dbReference type="Proteomes" id="UP000048965"/>
    </source>
</evidence>
<reference evidence="2 3" key="2">
    <citation type="journal article" date="2015" name="Stand. Genomic Sci.">
        <title>Draft genome sequence of marine-derived Streptomyces sp. TP-A0598, a producer of anti-MRSA antibiotic lydicamycins.</title>
        <authorList>
            <person name="Komaki H."/>
            <person name="Ichikawa N."/>
            <person name="Hosoyama A."/>
            <person name="Fujita N."/>
            <person name="Igarashi Y."/>
        </authorList>
    </citation>
    <scope>NUCLEOTIDE SEQUENCE [LARGE SCALE GENOMIC DNA]</scope>
    <source>
        <strain evidence="2 3">NBRC 110027</strain>
    </source>
</reference>
<dbReference type="GO" id="GO:0008237">
    <property type="term" value="F:metallopeptidase activity"/>
    <property type="evidence" value="ECO:0007669"/>
    <property type="project" value="InterPro"/>
</dbReference>
<sequence length="231" mass="24084">MHKALPVAAALAVCALAALPTQAATVTTKGRGWKLTTQLGVTSLSPGRQYTITFATSAMKTRYTPYLTAAVSQAKAAGLKLAIGGVEPVNPAKCGPVGHIQFTELYRPLGRAGYSQGMPCPNPSKGVGTGGIVAIDSEYWDGTWPIPAYKLRNTLVHEPLHALGLDHPNLDLNKDGKTADYECVAAPSGETPIMCSPNGGYRTAPGTGRLTGFDLDGLKALLANARAQGIK</sequence>
<proteinExistence type="predicted"/>
<dbReference type="Gene3D" id="3.40.390.10">
    <property type="entry name" value="Collagenase (Catalytic Domain)"/>
    <property type="match status" value="1"/>
</dbReference>
<organism evidence="2 3">
    <name type="scientific">Streptomyces lydicamycinicus</name>
    <dbReference type="NCBI Taxonomy" id="1546107"/>
    <lineage>
        <taxon>Bacteria</taxon>
        <taxon>Bacillati</taxon>
        <taxon>Actinomycetota</taxon>
        <taxon>Actinomycetes</taxon>
        <taxon>Kitasatosporales</taxon>
        <taxon>Streptomycetaceae</taxon>
        <taxon>Streptomyces</taxon>
    </lineage>
</organism>
<dbReference type="SUPFAM" id="SSF55486">
    <property type="entry name" value="Metalloproteases ('zincins'), catalytic domain"/>
    <property type="match status" value="1"/>
</dbReference>
<comment type="caution">
    <text evidence="2">The sequence shown here is derived from an EMBL/GenBank/DDBJ whole genome shotgun (WGS) entry which is preliminary data.</text>
</comment>